<gene>
    <name evidence="1" type="ORF">LARSCL_LOCUS3816</name>
</gene>
<evidence type="ECO:0000313" key="1">
    <source>
        <dbReference type="EMBL" id="CAL1267685.1"/>
    </source>
</evidence>
<keyword evidence="2" id="KW-1185">Reference proteome</keyword>
<dbReference type="AlphaFoldDB" id="A0AAV1Z7V5"/>
<organism evidence="1 2">
    <name type="scientific">Larinioides sclopetarius</name>
    <dbReference type="NCBI Taxonomy" id="280406"/>
    <lineage>
        <taxon>Eukaryota</taxon>
        <taxon>Metazoa</taxon>
        <taxon>Ecdysozoa</taxon>
        <taxon>Arthropoda</taxon>
        <taxon>Chelicerata</taxon>
        <taxon>Arachnida</taxon>
        <taxon>Araneae</taxon>
        <taxon>Araneomorphae</taxon>
        <taxon>Entelegynae</taxon>
        <taxon>Araneoidea</taxon>
        <taxon>Araneidae</taxon>
        <taxon>Larinioides</taxon>
    </lineage>
</organism>
<dbReference type="EMBL" id="CAXIEN010000030">
    <property type="protein sequence ID" value="CAL1267685.1"/>
    <property type="molecule type" value="Genomic_DNA"/>
</dbReference>
<comment type="caution">
    <text evidence="1">The sequence shown here is derived from an EMBL/GenBank/DDBJ whole genome shotgun (WGS) entry which is preliminary data.</text>
</comment>
<proteinExistence type="predicted"/>
<reference evidence="1 2" key="1">
    <citation type="submission" date="2024-04" db="EMBL/GenBank/DDBJ databases">
        <authorList>
            <person name="Rising A."/>
            <person name="Reimegard J."/>
            <person name="Sonavane S."/>
            <person name="Akerstrom W."/>
            <person name="Nylinder S."/>
            <person name="Hedman E."/>
            <person name="Kallberg Y."/>
        </authorList>
    </citation>
    <scope>NUCLEOTIDE SEQUENCE [LARGE SCALE GENOMIC DNA]</scope>
</reference>
<protein>
    <submittedName>
        <fullName evidence="1">Uncharacterized protein</fullName>
    </submittedName>
</protein>
<accession>A0AAV1Z7V5</accession>
<sequence>MTIIAAHPICHDIFIVDVKRVETEMRIHDY</sequence>
<dbReference type="Proteomes" id="UP001497382">
    <property type="component" value="Unassembled WGS sequence"/>
</dbReference>
<name>A0AAV1Z7V5_9ARAC</name>
<feature type="non-terminal residue" evidence="1">
    <location>
        <position position="30"/>
    </location>
</feature>
<evidence type="ECO:0000313" key="2">
    <source>
        <dbReference type="Proteomes" id="UP001497382"/>
    </source>
</evidence>